<organism evidence="1 2">
    <name type="scientific">Agrobacterium pusense</name>
    <dbReference type="NCBI Taxonomy" id="648995"/>
    <lineage>
        <taxon>Bacteria</taxon>
        <taxon>Pseudomonadati</taxon>
        <taxon>Pseudomonadota</taxon>
        <taxon>Alphaproteobacteria</taxon>
        <taxon>Hyphomicrobiales</taxon>
        <taxon>Rhizobiaceae</taxon>
        <taxon>Rhizobium/Agrobacterium group</taxon>
        <taxon>Agrobacterium</taxon>
    </lineage>
</organism>
<dbReference type="KEGG" id="rir:BN877_II1076"/>
<reference evidence="1 2" key="1">
    <citation type="journal article" date="2013" name="Genome Announc.">
        <title>Complete Genome Sequence of the Sesbania Symbiont and Rice Growth-Promoting Endophyte Rhizobium sp. Strain IRBG74.</title>
        <authorList>
            <person name="Crook M.B."/>
            <person name="Mitra S."/>
            <person name="Ane J.M."/>
            <person name="Sadowsky M.J."/>
            <person name="Gyaneshwar P."/>
        </authorList>
    </citation>
    <scope>NUCLEOTIDE SEQUENCE [LARGE SCALE GENOMIC DNA]</scope>
    <source>
        <strain evidence="1 2">IRBG74</strain>
    </source>
</reference>
<accession>U4QEL9</accession>
<gene>
    <name evidence="1" type="ORF">BN877_II1076</name>
</gene>
<proteinExistence type="predicted"/>
<name>U4QEL9_9HYPH</name>
<sequence length="77" mass="8566">MRSHSRSCARYCSRMFRRTFAAVQVLFAAQTLRDRSDIIENGPDRKGAVRLRAGQCPRVSVATCQTKKGTAKSCTLS</sequence>
<evidence type="ECO:0000313" key="1">
    <source>
        <dbReference type="EMBL" id="CDI10867.1"/>
    </source>
</evidence>
<dbReference type="EMBL" id="HG518323">
    <property type="protein sequence ID" value="CDI10867.1"/>
    <property type="molecule type" value="Genomic_DNA"/>
</dbReference>
<dbReference type="HOGENOM" id="CLU_2635639_0_0_5"/>
<evidence type="ECO:0000313" key="2">
    <source>
        <dbReference type="Proteomes" id="UP000016944"/>
    </source>
</evidence>
<dbReference type="Proteomes" id="UP000016944">
    <property type="component" value="Chromosome II"/>
</dbReference>
<protein>
    <submittedName>
        <fullName evidence="1">Uncharacterized protein</fullName>
    </submittedName>
</protein>
<dbReference type="AlphaFoldDB" id="U4QEL9"/>